<evidence type="ECO:0000313" key="1">
    <source>
        <dbReference type="EMBL" id="MPC91015.1"/>
    </source>
</evidence>
<protein>
    <submittedName>
        <fullName evidence="1">Uncharacterized protein</fullName>
    </submittedName>
</protein>
<dbReference type="EMBL" id="VSRR010086283">
    <property type="protein sequence ID" value="MPC91015.1"/>
    <property type="molecule type" value="Genomic_DNA"/>
</dbReference>
<comment type="caution">
    <text evidence="1">The sequence shown here is derived from an EMBL/GenBank/DDBJ whole genome shotgun (WGS) entry which is preliminary data.</text>
</comment>
<organism evidence="1 2">
    <name type="scientific">Portunus trituberculatus</name>
    <name type="common">Swimming crab</name>
    <name type="synonym">Neptunus trituberculatus</name>
    <dbReference type="NCBI Taxonomy" id="210409"/>
    <lineage>
        <taxon>Eukaryota</taxon>
        <taxon>Metazoa</taxon>
        <taxon>Ecdysozoa</taxon>
        <taxon>Arthropoda</taxon>
        <taxon>Crustacea</taxon>
        <taxon>Multicrustacea</taxon>
        <taxon>Malacostraca</taxon>
        <taxon>Eumalacostraca</taxon>
        <taxon>Eucarida</taxon>
        <taxon>Decapoda</taxon>
        <taxon>Pleocyemata</taxon>
        <taxon>Brachyura</taxon>
        <taxon>Eubrachyura</taxon>
        <taxon>Portunoidea</taxon>
        <taxon>Portunidae</taxon>
        <taxon>Portuninae</taxon>
        <taxon>Portunus</taxon>
    </lineage>
</organism>
<sequence length="114" mass="12447">MIASQHAARNNTVRFLNLTCPPCLSSSSRLPVKPCVRAWDAACVRCCPLKRQVNISVGDGRLRCDSRLSRQLVACILDSELTLCNYKVGYSSTTDPTGLRGRVAPTPTLLVVEL</sequence>
<keyword evidence="2" id="KW-1185">Reference proteome</keyword>
<dbReference type="Proteomes" id="UP000324222">
    <property type="component" value="Unassembled WGS sequence"/>
</dbReference>
<gene>
    <name evidence="1" type="ORF">E2C01_086023</name>
</gene>
<proteinExistence type="predicted"/>
<name>A0A5B7J8J7_PORTR</name>
<dbReference type="AlphaFoldDB" id="A0A5B7J8J7"/>
<accession>A0A5B7J8J7</accession>
<reference evidence="1 2" key="1">
    <citation type="submission" date="2019-05" db="EMBL/GenBank/DDBJ databases">
        <title>Another draft genome of Portunus trituberculatus and its Hox gene families provides insights of decapod evolution.</title>
        <authorList>
            <person name="Jeong J.-H."/>
            <person name="Song I."/>
            <person name="Kim S."/>
            <person name="Choi T."/>
            <person name="Kim D."/>
            <person name="Ryu S."/>
            <person name="Kim W."/>
        </authorList>
    </citation>
    <scope>NUCLEOTIDE SEQUENCE [LARGE SCALE GENOMIC DNA]</scope>
    <source>
        <tissue evidence="1">Muscle</tissue>
    </source>
</reference>
<evidence type="ECO:0000313" key="2">
    <source>
        <dbReference type="Proteomes" id="UP000324222"/>
    </source>
</evidence>